<sequence>MRYVGTARAAGNIYGGQRITGVCIWYTRNGAMKSYKGCSYVSSNGRSWAAGPVTIVETWDTIDPNAPKTIFNIQTTRINPNIF</sequence>
<evidence type="ECO:0000313" key="2">
    <source>
        <dbReference type="Proteomes" id="UP001500187"/>
    </source>
</evidence>
<proteinExistence type="predicted"/>
<reference evidence="2" key="1">
    <citation type="journal article" date="2019" name="Int. J. Syst. Evol. Microbiol.">
        <title>The Global Catalogue of Microorganisms (GCM) 10K type strain sequencing project: providing services to taxonomists for standard genome sequencing and annotation.</title>
        <authorList>
            <consortium name="The Broad Institute Genomics Platform"/>
            <consortium name="The Broad Institute Genome Sequencing Center for Infectious Disease"/>
            <person name="Wu L."/>
            <person name="Ma J."/>
        </authorList>
    </citation>
    <scope>NUCLEOTIDE SEQUENCE [LARGE SCALE GENOMIC DNA]</scope>
    <source>
        <strain evidence="2">JCM 18541</strain>
    </source>
</reference>
<dbReference type="Proteomes" id="UP001500187">
    <property type="component" value="Unassembled WGS sequence"/>
</dbReference>
<protein>
    <submittedName>
        <fullName evidence="1">Uncharacterized protein</fullName>
    </submittedName>
</protein>
<dbReference type="EMBL" id="BAABKP010000001">
    <property type="protein sequence ID" value="GAA4787022.1"/>
    <property type="molecule type" value="Genomic_DNA"/>
</dbReference>
<evidence type="ECO:0000313" key="1">
    <source>
        <dbReference type="EMBL" id="GAA4787022.1"/>
    </source>
</evidence>
<accession>A0ABP9AZ53</accession>
<keyword evidence="2" id="KW-1185">Reference proteome</keyword>
<name>A0ABP9AZ53_9MICC</name>
<organism evidence="1 2">
    <name type="scientific">Rothia endophytica</name>
    <dbReference type="NCBI Taxonomy" id="1324766"/>
    <lineage>
        <taxon>Bacteria</taxon>
        <taxon>Bacillati</taxon>
        <taxon>Actinomycetota</taxon>
        <taxon>Actinomycetes</taxon>
        <taxon>Micrococcales</taxon>
        <taxon>Micrococcaceae</taxon>
        <taxon>Rothia</taxon>
    </lineage>
</organism>
<gene>
    <name evidence="1" type="ORF">GCM10023352_00670</name>
</gene>
<comment type="caution">
    <text evidence="1">The sequence shown here is derived from an EMBL/GenBank/DDBJ whole genome shotgun (WGS) entry which is preliminary data.</text>
</comment>